<dbReference type="EMBL" id="LMWP01000028">
    <property type="protein sequence ID" value="KUN22490.1"/>
    <property type="molecule type" value="Genomic_DNA"/>
</dbReference>
<dbReference type="Proteomes" id="UP000053398">
    <property type="component" value="Unassembled WGS sequence"/>
</dbReference>
<accession>A0A101Q3C2</accession>
<reference evidence="2 3" key="1">
    <citation type="submission" date="2015-10" db="EMBL/GenBank/DDBJ databases">
        <title>Draft genome sequence of Streptomyces corchorusii DSM 40340, type strain for the species Streptomyces corchorusii.</title>
        <authorList>
            <person name="Ruckert C."/>
            <person name="Winkler A."/>
            <person name="Kalinowski J."/>
            <person name="Kampfer P."/>
            <person name="Glaeser S."/>
        </authorList>
    </citation>
    <scope>NUCLEOTIDE SEQUENCE [LARGE SCALE GENOMIC DNA]</scope>
    <source>
        <strain evidence="2 3">DSM 40340</strain>
    </source>
</reference>
<protein>
    <submittedName>
        <fullName evidence="2">Uncharacterized protein</fullName>
    </submittedName>
</protein>
<proteinExistence type="predicted"/>
<comment type="caution">
    <text evidence="2">The sequence shown here is derived from an EMBL/GenBank/DDBJ whole genome shotgun (WGS) entry which is preliminary data.</text>
</comment>
<keyword evidence="3" id="KW-1185">Reference proteome</keyword>
<evidence type="ECO:0000256" key="1">
    <source>
        <dbReference type="SAM" id="MobiDB-lite"/>
    </source>
</evidence>
<gene>
    <name evidence="2" type="ORF">AQJ11_25600</name>
</gene>
<evidence type="ECO:0000313" key="2">
    <source>
        <dbReference type="EMBL" id="KUN22490.1"/>
    </source>
</evidence>
<feature type="region of interest" description="Disordered" evidence="1">
    <location>
        <begin position="55"/>
        <end position="74"/>
    </location>
</feature>
<dbReference type="RefSeq" id="WP_014673518.1">
    <property type="nucleotide sequence ID" value="NZ_KQ948360.1"/>
</dbReference>
<dbReference type="GeneID" id="96273870"/>
<organism evidence="2 3">
    <name type="scientific">Streptomyces corchorusii</name>
    <name type="common">Streptomyces chibaensis</name>
    <dbReference type="NCBI Taxonomy" id="1903"/>
    <lineage>
        <taxon>Bacteria</taxon>
        <taxon>Bacillati</taxon>
        <taxon>Actinomycetota</taxon>
        <taxon>Actinomycetes</taxon>
        <taxon>Kitasatosporales</taxon>
        <taxon>Streptomycetaceae</taxon>
        <taxon>Streptomyces</taxon>
    </lineage>
</organism>
<name>A0A101Q3C2_STRCK</name>
<evidence type="ECO:0000313" key="3">
    <source>
        <dbReference type="Proteomes" id="UP000053398"/>
    </source>
</evidence>
<dbReference type="AlphaFoldDB" id="A0A101Q3C2"/>
<sequence length="74" mass="8093">MIKHVPHRFSERGPAGLTLALSIVSELHVPVPAPRAPEVAAPVTPCPQLMGLRTSAARPHRRKVPLHRLNTVRV</sequence>